<sequence>MLTHFNRWCSASSVESYDDLCDLIVLEQFKASLPAQLATYITEKKVTTAAAVLADEYVLTSGGPLSALTCCDNARVLSRSKKTIAVNLLSKLGWELGLYRISTKEVLTHGSGSAGGQREGQWRESFRFRANRPPVAHDVSQAAVRHVPGTDGKFDPGRTWHAFRNRGHWKGECPIRKAGQKSANTSVYAKPVGLVTSVLHTDMSESVHPPGTVSSKHVDELYTPFVSNGFVSLDGQGKVRVKILRDSGANQSLILSSVLPFSAHTATGGKAPVLGVGMVTLWVPVHRVHLDSDLVCGEVDIAIRPELPIQGVDVILGNDLAGSKIWEKGPPLVYVGSVLQVPKEPEGCAKESPEVFSSCAVTRAKSKVLSEQSELSEQGQSFQAGVSEGQGLCKFFFHSFACVF</sequence>
<dbReference type="PANTHER" id="PTHR46888:SF13">
    <property type="entry name" value="RIBONUCLEASE H"/>
    <property type="match status" value="1"/>
</dbReference>
<keyword evidence="2" id="KW-1185">Reference proteome</keyword>
<evidence type="ECO:0008006" key="3">
    <source>
        <dbReference type="Google" id="ProtNLM"/>
    </source>
</evidence>
<proteinExistence type="predicted"/>
<dbReference type="SUPFAM" id="SSF47353">
    <property type="entry name" value="Retrovirus capsid dimerization domain-like"/>
    <property type="match status" value="1"/>
</dbReference>
<organism evidence="1 2">
    <name type="scientific">Merluccius polli</name>
    <name type="common">Benguela hake</name>
    <name type="synonym">Merluccius cadenati</name>
    <dbReference type="NCBI Taxonomy" id="89951"/>
    <lineage>
        <taxon>Eukaryota</taxon>
        <taxon>Metazoa</taxon>
        <taxon>Chordata</taxon>
        <taxon>Craniata</taxon>
        <taxon>Vertebrata</taxon>
        <taxon>Euteleostomi</taxon>
        <taxon>Actinopterygii</taxon>
        <taxon>Neopterygii</taxon>
        <taxon>Teleostei</taxon>
        <taxon>Neoteleostei</taxon>
        <taxon>Acanthomorphata</taxon>
        <taxon>Zeiogadaria</taxon>
        <taxon>Gadariae</taxon>
        <taxon>Gadiformes</taxon>
        <taxon>Gadoidei</taxon>
        <taxon>Merlucciidae</taxon>
        <taxon>Merluccius</taxon>
    </lineage>
</organism>
<accession>A0AA47NSM1</accession>
<evidence type="ECO:0000313" key="1">
    <source>
        <dbReference type="EMBL" id="KAK0135738.1"/>
    </source>
</evidence>
<dbReference type="EMBL" id="JAOPHQ010005409">
    <property type="protein sequence ID" value="KAK0135738.1"/>
    <property type="molecule type" value="Genomic_DNA"/>
</dbReference>
<gene>
    <name evidence="1" type="ORF">N1851_028415</name>
</gene>
<dbReference type="Gene3D" id="1.10.4020.10">
    <property type="entry name" value="DNA breaking-rejoining enzymes"/>
    <property type="match status" value="1"/>
</dbReference>
<dbReference type="AlphaFoldDB" id="A0AA47NSM1"/>
<evidence type="ECO:0000313" key="2">
    <source>
        <dbReference type="Proteomes" id="UP001174136"/>
    </source>
</evidence>
<dbReference type="InterPro" id="IPR038269">
    <property type="entry name" value="SCAN_sf"/>
</dbReference>
<reference evidence="1" key="1">
    <citation type="journal article" date="2023" name="Front. Mar. Sci.">
        <title>A new Merluccius polli reference genome to investigate the effects of global change in West African waters.</title>
        <authorList>
            <person name="Mateo J.L."/>
            <person name="Blanco-Fernandez C."/>
            <person name="Garcia-Vazquez E."/>
            <person name="Machado-Schiaffino G."/>
        </authorList>
    </citation>
    <scope>NUCLEOTIDE SEQUENCE</scope>
    <source>
        <strain evidence="1">C29</strain>
        <tissue evidence="1">Fin</tissue>
    </source>
</reference>
<protein>
    <recommendedName>
        <fullName evidence="3">Peptidase A2 domain-containing protein</fullName>
    </recommendedName>
</protein>
<dbReference type="PANTHER" id="PTHR46888">
    <property type="entry name" value="ZINC KNUCKLE DOMAINCONTAINING PROTEIN-RELATED"/>
    <property type="match status" value="1"/>
</dbReference>
<comment type="caution">
    <text evidence="1">The sequence shown here is derived from an EMBL/GenBank/DDBJ whole genome shotgun (WGS) entry which is preliminary data.</text>
</comment>
<dbReference type="Proteomes" id="UP001174136">
    <property type="component" value="Unassembled WGS sequence"/>
</dbReference>
<name>A0AA47NSM1_MERPO</name>